<dbReference type="AlphaFoldDB" id="A0A816I284"/>
<reference evidence="3" key="1">
    <citation type="submission" date="2021-01" db="EMBL/GenBank/DDBJ databases">
        <authorList>
            <consortium name="Genoscope - CEA"/>
            <person name="William W."/>
        </authorList>
    </citation>
    <scope>NUCLEOTIDE SEQUENCE</scope>
</reference>
<accession>A0A816I284</accession>
<organism evidence="3">
    <name type="scientific">Brassica napus</name>
    <name type="common">Rape</name>
    <dbReference type="NCBI Taxonomy" id="3708"/>
    <lineage>
        <taxon>Eukaryota</taxon>
        <taxon>Viridiplantae</taxon>
        <taxon>Streptophyta</taxon>
        <taxon>Embryophyta</taxon>
        <taxon>Tracheophyta</taxon>
        <taxon>Spermatophyta</taxon>
        <taxon>Magnoliopsida</taxon>
        <taxon>eudicotyledons</taxon>
        <taxon>Gunneridae</taxon>
        <taxon>Pentapetalae</taxon>
        <taxon>rosids</taxon>
        <taxon>malvids</taxon>
        <taxon>Brassicales</taxon>
        <taxon>Brassicaceae</taxon>
        <taxon>Brassiceae</taxon>
        <taxon>Brassica</taxon>
    </lineage>
</organism>
<evidence type="ECO:0000256" key="2">
    <source>
        <dbReference type="SAM" id="Phobius"/>
    </source>
</evidence>
<protein>
    <submittedName>
        <fullName evidence="3">(rape) hypothetical protein</fullName>
    </submittedName>
</protein>
<sequence>MSAAGASPLAVAPITRRRIGDSLETTTTSERASVSSEYCNIVNISSLSPDLDDVEGANGACSSPSSMGSTSSGSHYHHDHHYHPKIRYLIPRKLKWPFLCDGGWTAVIGQGLGRNVGRRILGLLMVLVVVSLFVRVSVMSGRVADHAHRRDLNELVVVRALHEDWSMAQNAMSENVAVEKLP</sequence>
<dbReference type="EMBL" id="HG994367">
    <property type="protein sequence ID" value="CAF1700422.1"/>
    <property type="molecule type" value="Genomic_DNA"/>
</dbReference>
<name>A0A816I284_BRANA</name>
<keyword evidence="2" id="KW-1133">Transmembrane helix</keyword>
<evidence type="ECO:0000313" key="3">
    <source>
        <dbReference type="EMBL" id="CAF1700422.1"/>
    </source>
</evidence>
<proteinExistence type="predicted"/>
<keyword evidence="2" id="KW-0472">Membrane</keyword>
<dbReference type="Proteomes" id="UP001295469">
    <property type="component" value="Chromosome C03"/>
</dbReference>
<keyword evidence="2" id="KW-0812">Transmembrane</keyword>
<feature type="region of interest" description="Disordered" evidence="1">
    <location>
        <begin position="55"/>
        <end position="76"/>
    </location>
</feature>
<feature type="transmembrane region" description="Helical" evidence="2">
    <location>
        <begin position="120"/>
        <end position="138"/>
    </location>
</feature>
<evidence type="ECO:0000256" key="1">
    <source>
        <dbReference type="SAM" id="MobiDB-lite"/>
    </source>
</evidence>
<feature type="compositionally biased region" description="Low complexity" evidence="1">
    <location>
        <begin position="62"/>
        <end position="74"/>
    </location>
</feature>
<gene>
    <name evidence="3" type="ORF">DARMORV10_C03P24660.1</name>
</gene>